<dbReference type="PROSITE" id="PS51257">
    <property type="entry name" value="PROKAR_LIPOPROTEIN"/>
    <property type="match status" value="1"/>
</dbReference>
<feature type="chain" id="PRO_5046115446" description="Secreted protein" evidence="2">
    <location>
        <begin position="29"/>
        <end position="206"/>
    </location>
</feature>
<keyword evidence="4" id="KW-1185">Reference proteome</keyword>
<protein>
    <recommendedName>
        <fullName evidence="5">Secreted protein</fullName>
    </recommendedName>
</protein>
<proteinExistence type="predicted"/>
<accession>A0ABT6HZS3</accession>
<reference evidence="3 4" key="1">
    <citation type="submission" date="2023-04" db="EMBL/GenBank/DDBJ databases">
        <title>Streptomyces chengmaiensis sp. nov. isolated from the stem of mangrove plant in Hainan.</title>
        <authorList>
            <person name="Huang X."/>
            <person name="Zhou S."/>
            <person name="Chu X."/>
            <person name="Xie Y."/>
            <person name="Lin Y."/>
        </authorList>
    </citation>
    <scope>NUCLEOTIDE SEQUENCE [LARGE SCALE GENOMIC DNA]</scope>
    <source>
        <strain evidence="3 4">HNM0663</strain>
    </source>
</reference>
<evidence type="ECO:0000256" key="2">
    <source>
        <dbReference type="SAM" id="SignalP"/>
    </source>
</evidence>
<gene>
    <name evidence="3" type="ORF">QCN29_33250</name>
</gene>
<sequence>MSKRHMRTMRRAGAVTALSAALALTLTACGGDGEGDGGKDEGKQPVAASPAQGGGEGAPKGVGAGAEATSPTSGDPIANIKGDGGLELLIHSAKRDDGGFLTVDGQFKNTGSEGFSVPVSWNGLEQAVAATGQSFAGMTLVDSKGKKRYYVLRDTENRPLTTYGYNGYIQPGKTLTFFAQFPAPPPSTAKVDLQFPGFPSTTIEIS</sequence>
<name>A0ABT6HZS3_9ACTN</name>
<evidence type="ECO:0000313" key="4">
    <source>
        <dbReference type="Proteomes" id="UP001223144"/>
    </source>
</evidence>
<evidence type="ECO:0008006" key="5">
    <source>
        <dbReference type="Google" id="ProtNLM"/>
    </source>
</evidence>
<dbReference type="EMBL" id="JARWBG010000071">
    <property type="protein sequence ID" value="MDH2393549.1"/>
    <property type="molecule type" value="Genomic_DNA"/>
</dbReference>
<evidence type="ECO:0000256" key="1">
    <source>
        <dbReference type="SAM" id="MobiDB-lite"/>
    </source>
</evidence>
<feature type="compositionally biased region" description="Gly residues" evidence="1">
    <location>
        <begin position="52"/>
        <end position="64"/>
    </location>
</feature>
<comment type="caution">
    <text evidence="3">The sequence shown here is derived from an EMBL/GenBank/DDBJ whole genome shotgun (WGS) entry which is preliminary data.</text>
</comment>
<feature type="region of interest" description="Disordered" evidence="1">
    <location>
        <begin position="33"/>
        <end position="80"/>
    </location>
</feature>
<dbReference type="RefSeq" id="WP_240138771.1">
    <property type="nucleotide sequence ID" value="NZ_JARWBG010000071.1"/>
</dbReference>
<feature type="signal peptide" evidence="2">
    <location>
        <begin position="1"/>
        <end position="28"/>
    </location>
</feature>
<organism evidence="3 4">
    <name type="scientific">Streptomyces chengmaiensis</name>
    <dbReference type="NCBI Taxonomy" id="3040919"/>
    <lineage>
        <taxon>Bacteria</taxon>
        <taxon>Bacillati</taxon>
        <taxon>Actinomycetota</taxon>
        <taxon>Actinomycetes</taxon>
        <taxon>Kitasatosporales</taxon>
        <taxon>Streptomycetaceae</taxon>
        <taxon>Streptomyces</taxon>
    </lineage>
</organism>
<keyword evidence="2" id="KW-0732">Signal</keyword>
<dbReference type="Proteomes" id="UP001223144">
    <property type="component" value="Unassembled WGS sequence"/>
</dbReference>
<evidence type="ECO:0000313" key="3">
    <source>
        <dbReference type="EMBL" id="MDH2393549.1"/>
    </source>
</evidence>